<evidence type="ECO:0000313" key="1">
    <source>
        <dbReference type="EMBL" id="SDX08654.1"/>
    </source>
</evidence>
<reference evidence="2" key="1">
    <citation type="submission" date="2016-10" db="EMBL/GenBank/DDBJ databases">
        <authorList>
            <person name="Varghese N."/>
            <person name="Submissions S."/>
        </authorList>
    </citation>
    <scope>NUCLEOTIDE SEQUENCE [LARGE SCALE GENOMIC DNA]</scope>
    <source>
        <strain evidence="2">DSM 26922</strain>
    </source>
</reference>
<keyword evidence="2" id="KW-1185">Reference proteome</keyword>
<evidence type="ECO:0000313" key="2">
    <source>
        <dbReference type="Proteomes" id="UP000199441"/>
    </source>
</evidence>
<name>A0A1H2YVH3_9RHOB</name>
<protein>
    <submittedName>
        <fullName evidence="1">Transcriptional regulator, AlpA family</fullName>
    </submittedName>
</protein>
<organism evidence="1 2">
    <name type="scientific">Litoreibacter albidus</name>
    <dbReference type="NCBI Taxonomy" id="670155"/>
    <lineage>
        <taxon>Bacteria</taxon>
        <taxon>Pseudomonadati</taxon>
        <taxon>Pseudomonadota</taxon>
        <taxon>Alphaproteobacteria</taxon>
        <taxon>Rhodobacterales</taxon>
        <taxon>Roseobacteraceae</taxon>
        <taxon>Litoreibacter</taxon>
    </lineage>
</organism>
<gene>
    <name evidence="1" type="ORF">SAMN04488001_2322</name>
</gene>
<proteinExistence type="predicted"/>
<sequence>MSEKYLTAREAAKYTGLSESYLAKLRMGTSSIAGPNYVLIGLRGVRYRRTDIDAWMSARSVGARRTCGVK</sequence>
<dbReference type="AlphaFoldDB" id="A0A1H2YVH3"/>
<accession>A0A1H2YVH3</accession>
<dbReference type="Proteomes" id="UP000199441">
    <property type="component" value="Unassembled WGS sequence"/>
</dbReference>
<dbReference type="STRING" id="670155.SAMN04488001_2322"/>
<dbReference type="EMBL" id="FNOI01000004">
    <property type="protein sequence ID" value="SDX08654.1"/>
    <property type="molecule type" value="Genomic_DNA"/>
</dbReference>